<dbReference type="EC" id="2.1.2.3" evidence="1"/>
<dbReference type="Gene3D" id="3.40.140.20">
    <property type="match status" value="1"/>
</dbReference>
<dbReference type="InterPro" id="IPR024051">
    <property type="entry name" value="AICAR_Tfase_dup_dom_sf"/>
</dbReference>
<dbReference type="AlphaFoldDB" id="A0AAW4WRA2"/>
<keyword evidence="1" id="KW-0808">Transferase</keyword>
<dbReference type="SUPFAM" id="SSF53927">
    <property type="entry name" value="Cytidine deaminase-like"/>
    <property type="match status" value="1"/>
</dbReference>
<dbReference type="GO" id="GO:0003937">
    <property type="term" value="F:IMP cyclohydrolase activity"/>
    <property type="evidence" value="ECO:0007669"/>
    <property type="project" value="InterPro"/>
</dbReference>
<dbReference type="GO" id="GO:0005829">
    <property type="term" value="C:cytosol"/>
    <property type="evidence" value="ECO:0007669"/>
    <property type="project" value="TreeGrafter"/>
</dbReference>
<accession>A0AAW4WRA2</accession>
<dbReference type="GO" id="GO:0006189">
    <property type="term" value="P:'de novo' IMP biosynthetic process"/>
    <property type="evidence" value="ECO:0007669"/>
    <property type="project" value="TreeGrafter"/>
</dbReference>
<dbReference type="PANTHER" id="PTHR11692">
    <property type="entry name" value="BIFUNCTIONAL PURINE BIOSYNTHESIS PROTEIN PURH"/>
    <property type="match status" value="1"/>
</dbReference>
<evidence type="ECO:0000313" key="2">
    <source>
        <dbReference type="Proteomes" id="UP001197847"/>
    </source>
</evidence>
<dbReference type="InterPro" id="IPR002695">
    <property type="entry name" value="PurH-like"/>
</dbReference>
<organism evidence="1 2">
    <name type="scientific">Agathobacter rectalis</name>
    <dbReference type="NCBI Taxonomy" id="39491"/>
    <lineage>
        <taxon>Bacteria</taxon>
        <taxon>Bacillati</taxon>
        <taxon>Bacillota</taxon>
        <taxon>Clostridia</taxon>
        <taxon>Lachnospirales</taxon>
        <taxon>Lachnospiraceae</taxon>
        <taxon>Agathobacter</taxon>
    </lineage>
</organism>
<protein>
    <submittedName>
        <fullName evidence="1">Phosphoribosylaminoimidazolecarboxamide formyltransferase</fullName>
        <ecNumber evidence="1">2.1.2.3</ecNumber>
    </submittedName>
</protein>
<dbReference type="EMBL" id="JAJFBX010000556">
    <property type="protein sequence ID" value="MCC2749101.1"/>
    <property type="molecule type" value="Genomic_DNA"/>
</dbReference>
<comment type="caution">
    <text evidence="1">The sequence shown here is derived from an EMBL/GenBank/DDBJ whole genome shotgun (WGS) entry which is preliminary data.</text>
</comment>
<reference evidence="1" key="1">
    <citation type="submission" date="2021-10" db="EMBL/GenBank/DDBJ databases">
        <title>Collection of gut derived symbiotic bacterial strains cultured from healthy donors.</title>
        <authorList>
            <person name="Lin H."/>
            <person name="Littmann E."/>
            <person name="Claire K."/>
            <person name="Pamer E."/>
        </authorList>
    </citation>
    <scope>NUCLEOTIDE SEQUENCE</scope>
    <source>
        <strain evidence="1">MSK.22.92</strain>
    </source>
</reference>
<name>A0AAW4WRA2_9FIRM</name>
<dbReference type="PANTHER" id="PTHR11692:SF0">
    <property type="entry name" value="BIFUNCTIONAL PURINE BIOSYNTHESIS PROTEIN ATIC"/>
    <property type="match status" value="1"/>
</dbReference>
<proteinExistence type="predicted"/>
<evidence type="ECO:0000313" key="1">
    <source>
        <dbReference type="EMBL" id="MCC2749101.1"/>
    </source>
</evidence>
<sequence length="64" mass="7071">DQMKGVTLGSDAFFPFSDNIERAHKSGVQYIAEPGGSVRDDAVIECCNKYNMAMAFTGIRLFHL</sequence>
<feature type="non-terminal residue" evidence="1">
    <location>
        <position position="1"/>
    </location>
</feature>
<dbReference type="Proteomes" id="UP001197847">
    <property type="component" value="Unassembled WGS sequence"/>
</dbReference>
<gene>
    <name evidence="1" type="ORF">LK487_19205</name>
</gene>
<dbReference type="GO" id="GO:0004643">
    <property type="term" value="F:phosphoribosylaminoimidazolecarboxamide formyltransferase activity"/>
    <property type="evidence" value="ECO:0007669"/>
    <property type="project" value="UniProtKB-EC"/>
</dbReference>
<dbReference type="InterPro" id="IPR016193">
    <property type="entry name" value="Cytidine_deaminase-like"/>
</dbReference>